<comment type="caution">
    <text evidence="4">The sequence shown here is derived from an EMBL/GenBank/DDBJ whole genome shotgun (WGS) entry which is preliminary data.</text>
</comment>
<feature type="repeat" description="WD" evidence="3">
    <location>
        <begin position="235"/>
        <end position="276"/>
    </location>
</feature>
<dbReference type="PANTHER" id="PTHR19846:SF0">
    <property type="entry name" value="PRE-MRNA PROCESSING FACTOR 4"/>
    <property type="match status" value="1"/>
</dbReference>
<reference evidence="4" key="1">
    <citation type="journal article" date="2015" name="ISME J.">
        <title>Draft Genome Sequence of Streptomyces incarnatus NRRL8089, which Produces the Nucleoside Antibiotic Sinefungin.</title>
        <authorList>
            <person name="Oshima K."/>
            <person name="Hattori M."/>
            <person name="Shimizu H."/>
            <person name="Fukuda K."/>
            <person name="Nemoto M."/>
            <person name="Inagaki K."/>
            <person name="Tamura T."/>
        </authorList>
    </citation>
    <scope>NUCLEOTIDE SEQUENCE</scope>
    <source>
        <strain evidence="4">FACHB-1375</strain>
    </source>
</reference>
<gene>
    <name evidence="4" type="ORF">H6G03_16195</name>
</gene>
<dbReference type="GO" id="GO:0017070">
    <property type="term" value="F:U6 snRNA binding"/>
    <property type="evidence" value="ECO:0007669"/>
    <property type="project" value="TreeGrafter"/>
</dbReference>
<dbReference type="InterPro" id="IPR011047">
    <property type="entry name" value="Quinoprotein_ADH-like_sf"/>
</dbReference>
<feature type="repeat" description="WD" evidence="3">
    <location>
        <begin position="193"/>
        <end position="234"/>
    </location>
</feature>
<evidence type="ECO:0008006" key="6">
    <source>
        <dbReference type="Google" id="ProtNLM"/>
    </source>
</evidence>
<dbReference type="InterPro" id="IPR019775">
    <property type="entry name" value="WD40_repeat_CS"/>
</dbReference>
<proteinExistence type="predicted"/>
<dbReference type="PROSITE" id="PS00678">
    <property type="entry name" value="WD_REPEATS_1"/>
    <property type="match status" value="4"/>
</dbReference>
<keyword evidence="5" id="KW-1185">Reference proteome</keyword>
<feature type="repeat" description="WD" evidence="3">
    <location>
        <begin position="151"/>
        <end position="192"/>
    </location>
</feature>
<dbReference type="PROSITE" id="PS50294">
    <property type="entry name" value="WD_REPEATS_REGION"/>
    <property type="match status" value="5"/>
</dbReference>
<dbReference type="PROSITE" id="PS50082">
    <property type="entry name" value="WD_REPEATS_2"/>
    <property type="match status" value="8"/>
</dbReference>
<dbReference type="GO" id="GO:0030621">
    <property type="term" value="F:U4 snRNA binding"/>
    <property type="evidence" value="ECO:0007669"/>
    <property type="project" value="TreeGrafter"/>
</dbReference>
<dbReference type="PANTHER" id="PTHR19846">
    <property type="entry name" value="WD40 REPEAT PROTEIN"/>
    <property type="match status" value="1"/>
</dbReference>
<evidence type="ECO:0000313" key="5">
    <source>
        <dbReference type="Proteomes" id="UP000641646"/>
    </source>
</evidence>
<name>A0A926VEW3_9CYAN</name>
<accession>A0A926VEW3</accession>
<feature type="repeat" description="WD" evidence="3">
    <location>
        <begin position="493"/>
        <end position="534"/>
    </location>
</feature>
<dbReference type="InterPro" id="IPR015943">
    <property type="entry name" value="WD40/YVTN_repeat-like_dom_sf"/>
</dbReference>
<dbReference type="InterPro" id="IPR020472">
    <property type="entry name" value="WD40_PAC1"/>
</dbReference>
<dbReference type="Pfam" id="PF00400">
    <property type="entry name" value="WD40"/>
    <property type="match status" value="8"/>
</dbReference>
<feature type="repeat" description="WD" evidence="3">
    <location>
        <begin position="419"/>
        <end position="450"/>
    </location>
</feature>
<dbReference type="GO" id="GO:0000398">
    <property type="term" value="P:mRNA splicing, via spliceosome"/>
    <property type="evidence" value="ECO:0007669"/>
    <property type="project" value="TreeGrafter"/>
</dbReference>
<evidence type="ECO:0000256" key="1">
    <source>
        <dbReference type="ARBA" id="ARBA00022574"/>
    </source>
</evidence>
<keyword evidence="2" id="KW-0677">Repeat</keyword>
<dbReference type="EMBL" id="JACJPW010000039">
    <property type="protein sequence ID" value="MBD2182620.1"/>
    <property type="molecule type" value="Genomic_DNA"/>
</dbReference>
<dbReference type="AlphaFoldDB" id="A0A926VEW3"/>
<sequence length="802" mass="88002">MSDFKTKLASMSPEQQGEFLAKLPAALAAKSQSGPLLKLLTDFDFIKAKISAFPPQQLIDDYKFALHPNFPLDAEQKHCLRLIQAAIRLSAHIINEDKTQLAAQLLGRLQSFPVPEIQAMLEVAKQECDSPWLRPLTASLVHPGGCLLRTFTGHTGAVNAVAIAPDGRRFVSGSSDTTLKVWDLQTEQEVFTLSGHVNSVESIAITPDGKKVISGSWDSTLKVWDLQTGEELFTLNDDTGGIQFISITPNGKRMISGSWGKTRKVWNLETGEEVFTFSVSTGMKNEAIAFTPDSKHLIFGTDEKNIKVCDLESGEQLLSFGDDRGFRAVAAISNNRIISVSWNNTSIWDLETGKALVTHATHRDWIAAVTFTPNGKKIISGPYEGLGKSSFKVWNIQTGEELFKLTGYTQYTNHPLYLVAVTPDSKKAIANATERTLKVWDLETGQELINLIGHTDRITSVALHPNSKLVISASRDNTLKLWNLEPKEQLSTPAIYSSPVTMLVITPDGKRVISGLRDNTIKVWDLSTKQEVSTFSRHKSKFVNAMAIAPDGKQIISGLDNKNLKLWKIETGEELLSLVANCSWLDPVTFTPDGNRIIYGSHGDIKISDLQTGKQIFTLSGHMTAVTAIAITPDGKRMVSACGSSPYFGPEDSLDGDNHTLKVWDLSTRKELFTFTGDPRKVNAVAITPDGKRIIYGTDNQNNVNLKIWNLETRKSPIPLSGHFKKVNALAISPNGNFMVSVADDTTLKVWNLSSLEAIASFTAEDGLESCAVAPDGVTIVAGERSGRLHFLRLEGLTQPEF</sequence>
<keyword evidence="1 3" id="KW-0853">WD repeat</keyword>
<dbReference type="Gene3D" id="1.25.40.370">
    <property type="match status" value="1"/>
</dbReference>
<dbReference type="PRINTS" id="PR00320">
    <property type="entry name" value="GPROTEINBRPT"/>
</dbReference>
<dbReference type="SUPFAM" id="SSF50998">
    <property type="entry name" value="Quinoprotein alcohol dehydrogenase-like"/>
    <property type="match status" value="3"/>
</dbReference>
<evidence type="ECO:0000313" key="4">
    <source>
        <dbReference type="EMBL" id="MBD2182620.1"/>
    </source>
</evidence>
<feature type="repeat" description="WD" evidence="3">
    <location>
        <begin position="536"/>
        <end position="577"/>
    </location>
</feature>
<dbReference type="SMART" id="SM00320">
    <property type="entry name" value="WD40"/>
    <property type="match status" value="15"/>
</dbReference>
<dbReference type="CDD" id="cd00200">
    <property type="entry name" value="WD40"/>
    <property type="match status" value="2"/>
</dbReference>
<evidence type="ECO:0000256" key="2">
    <source>
        <dbReference type="ARBA" id="ARBA00022737"/>
    </source>
</evidence>
<dbReference type="RefSeq" id="WP_190465515.1">
    <property type="nucleotide sequence ID" value="NZ_JACJPW010000039.1"/>
</dbReference>
<protein>
    <recommendedName>
        <fullName evidence="6">WD40 repeat-containing protein</fullName>
    </recommendedName>
</protein>
<evidence type="ECO:0000256" key="3">
    <source>
        <dbReference type="PROSITE-ProRule" id="PRU00221"/>
    </source>
</evidence>
<reference evidence="4" key="2">
    <citation type="submission" date="2020-08" db="EMBL/GenBank/DDBJ databases">
        <authorList>
            <person name="Chen M."/>
            <person name="Teng W."/>
            <person name="Zhao L."/>
            <person name="Hu C."/>
            <person name="Zhou Y."/>
            <person name="Han B."/>
            <person name="Song L."/>
            <person name="Shu W."/>
        </authorList>
    </citation>
    <scope>NUCLEOTIDE SEQUENCE</scope>
    <source>
        <strain evidence="4">FACHB-1375</strain>
    </source>
</reference>
<feature type="repeat" description="WD" evidence="3">
    <location>
        <begin position="720"/>
        <end position="761"/>
    </location>
</feature>
<organism evidence="4 5">
    <name type="scientific">Aerosakkonema funiforme FACHB-1375</name>
    <dbReference type="NCBI Taxonomy" id="2949571"/>
    <lineage>
        <taxon>Bacteria</taxon>
        <taxon>Bacillati</taxon>
        <taxon>Cyanobacteriota</taxon>
        <taxon>Cyanophyceae</taxon>
        <taxon>Oscillatoriophycideae</taxon>
        <taxon>Aerosakkonematales</taxon>
        <taxon>Aerosakkonemataceae</taxon>
        <taxon>Aerosakkonema</taxon>
    </lineage>
</organism>
<dbReference type="Proteomes" id="UP000641646">
    <property type="component" value="Unassembled WGS sequence"/>
</dbReference>
<dbReference type="Gene3D" id="2.130.10.10">
    <property type="entry name" value="YVTN repeat-like/Quinoprotein amine dehydrogenase"/>
    <property type="match status" value="4"/>
</dbReference>
<feature type="repeat" description="WD" evidence="3">
    <location>
        <begin position="451"/>
        <end position="492"/>
    </location>
</feature>
<dbReference type="InterPro" id="IPR001680">
    <property type="entry name" value="WD40_rpt"/>
</dbReference>